<dbReference type="EMBL" id="JAAAIP010000677">
    <property type="protein sequence ID" value="KAG0313745.1"/>
    <property type="molecule type" value="Genomic_DNA"/>
</dbReference>
<sequence>MTSVPTPPAGSFKWSFPNGEFKRQISSFRDDISDEPGAKFPPEAGRYHLYVSYACPWAHRTLIVRALKGLEDIISVDTVHWHMLEKGWPFKDGYKDSLYGSEYVRDLYFKAEPEYSARFTVPVLWDKKTETIVNNESSDIIRILNTSFNKLVPEKAEINYYPDNLKAEIDSVNEWVYDTINNGVYKTGLAETQDAYEKVAYQVFESLDRVEGILSKSDYLVGNTLTEADLRLWPTIVRFDPVYHGIFKCNLKSIEKDYPHILKWARRIYQMPGVGETVNMEHIKGHYWHALVQINPKGIIPIGNGPNLAEPKIV</sequence>
<dbReference type="PANTHER" id="PTHR32419:SF6">
    <property type="entry name" value="GLUTATHIONE S-TRANSFERASE OMEGA-LIKE 1-RELATED"/>
    <property type="match status" value="1"/>
</dbReference>
<feature type="site" description="Lowers pKa of active site Cys" evidence="3">
    <location>
        <position position="287"/>
    </location>
</feature>
<dbReference type="FunFam" id="3.40.30.10:FF:000162">
    <property type="entry name" value="Glutathione S-transferase Gst3"/>
    <property type="match status" value="1"/>
</dbReference>
<reference evidence="5" key="1">
    <citation type="journal article" date="2020" name="Fungal Divers.">
        <title>Resolving the Mortierellaceae phylogeny through synthesis of multi-gene phylogenetics and phylogenomics.</title>
        <authorList>
            <person name="Vandepol N."/>
            <person name="Liber J."/>
            <person name="Desiro A."/>
            <person name="Na H."/>
            <person name="Kennedy M."/>
            <person name="Barry K."/>
            <person name="Grigoriev I.V."/>
            <person name="Miller A.N."/>
            <person name="O'Donnell K."/>
            <person name="Stajich J.E."/>
            <person name="Bonito G."/>
        </authorList>
    </citation>
    <scope>NUCLEOTIDE SEQUENCE</scope>
    <source>
        <strain evidence="5">REB-010B</strain>
    </source>
</reference>
<dbReference type="Pfam" id="PF13410">
    <property type="entry name" value="GST_C_2"/>
    <property type="match status" value="1"/>
</dbReference>
<dbReference type="PIRSF" id="PIRSF015753">
    <property type="entry name" value="GST"/>
    <property type="match status" value="1"/>
</dbReference>
<evidence type="ECO:0000313" key="6">
    <source>
        <dbReference type="Proteomes" id="UP000738325"/>
    </source>
</evidence>
<dbReference type="Pfam" id="PF13409">
    <property type="entry name" value="GST_N_2"/>
    <property type="match status" value="1"/>
</dbReference>
<gene>
    <name evidence="5" type="primary">ECM4_3</name>
    <name evidence="5" type="ORF">BGZ99_008602</name>
</gene>
<dbReference type="GO" id="GO:0005737">
    <property type="term" value="C:cytoplasm"/>
    <property type="evidence" value="ECO:0007669"/>
    <property type="project" value="TreeGrafter"/>
</dbReference>
<evidence type="ECO:0000256" key="1">
    <source>
        <dbReference type="PIRSR" id="PIRSR015753-1"/>
    </source>
</evidence>
<organism evidence="5 6">
    <name type="scientific">Dissophora globulifera</name>
    <dbReference type="NCBI Taxonomy" id="979702"/>
    <lineage>
        <taxon>Eukaryota</taxon>
        <taxon>Fungi</taxon>
        <taxon>Fungi incertae sedis</taxon>
        <taxon>Mucoromycota</taxon>
        <taxon>Mortierellomycotina</taxon>
        <taxon>Mortierellomycetes</taxon>
        <taxon>Mortierellales</taxon>
        <taxon>Mortierellaceae</taxon>
        <taxon>Dissophora</taxon>
    </lineage>
</organism>
<protein>
    <submittedName>
        <fullName evidence="5">S-glutathionyl-(Chloro)hydroquinone reductase</fullName>
    </submittedName>
</protein>
<name>A0A9P6UPC5_9FUNG</name>
<evidence type="ECO:0000256" key="2">
    <source>
        <dbReference type="PIRSR" id="PIRSR015753-2"/>
    </source>
</evidence>
<dbReference type="SFLD" id="SFLDG01148">
    <property type="entry name" value="Xi_(cytGST)"/>
    <property type="match status" value="1"/>
</dbReference>
<dbReference type="InterPro" id="IPR036282">
    <property type="entry name" value="Glutathione-S-Trfase_C_sf"/>
</dbReference>
<dbReference type="SFLD" id="SFLDS00019">
    <property type="entry name" value="Glutathione_Transferase_(cytos"/>
    <property type="match status" value="1"/>
</dbReference>
<dbReference type="PROSITE" id="PS50405">
    <property type="entry name" value="GST_CTER"/>
    <property type="match status" value="1"/>
</dbReference>
<dbReference type="InterPro" id="IPR040079">
    <property type="entry name" value="Glutathione_S-Trfase"/>
</dbReference>
<dbReference type="InterPro" id="IPR010987">
    <property type="entry name" value="Glutathione-S-Trfase_C-like"/>
</dbReference>
<feature type="binding site" evidence="2">
    <location>
        <position position="88"/>
    </location>
    <ligand>
        <name>glutathione</name>
        <dbReference type="ChEBI" id="CHEBI:57925"/>
    </ligand>
</feature>
<dbReference type="InterPro" id="IPR004045">
    <property type="entry name" value="Glutathione_S-Trfase_N"/>
</dbReference>
<dbReference type="Gene3D" id="1.20.1050.10">
    <property type="match status" value="1"/>
</dbReference>
<feature type="site" description="Lowers pKa of active site Cys" evidence="3">
    <location>
        <position position="243"/>
    </location>
</feature>
<dbReference type="Proteomes" id="UP000738325">
    <property type="component" value="Unassembled WGS sequence"/>
</dbReference>
<proteinExistence type="predicted"/>
<comment type="caution">
    <text evidence="5">The sequence shown here is derived from an EMBL/GenBank/DDBJ whole genome shotgun (WGS) entry which is preliminary data.</text>
</comment>
<dbReference type="InterPro" id="IPR047047">
    <property type="entry name" value="GST_Omega-like_C"/>
</dbReference>
<keyword evidence="6" id="KW-1185">Reference proteome</keyword>
<dbReference type="OrthoDB" id="2309723at2759"/>
<evidence type="ECO:0000313" key="5">
    <source>
        <dbReference type="EMBL" id="KAG0313745.1"/>
    </source>
</evidence>
<dbReference type="GO" id="GO:0004364">
    <property type="term" value="F:glutathione transferase activity"/>
    <property type="evidence" value="ECO:0007669"/>
    <property type="project" value="InterPro"/>
</dbReference>
<dbReference type="CDD" id="cd03190">
    <property type="entry name" value="GST_C_Omega_like"/>
    <property type="match status" value="1"/>
</dbReference>
<accession>A0A9P6UPC5</accession>
<dbReference type="SFLD" id="SFLDG01206">
    <property type="entry name" value="Xi.1"/>
    <property type="match status" value="1"/>
</dbReference>
<dbReference type="Gene3D" id="3.40.30.10">
    <property type="entry name" value="Glutaredoxin"/>
    <property type="match status" value="1"/>
</dbReference>
<feature type="active site" description="Proton donor/acceptor" evidence="1">
    <location>
        <position position="185"/>
    </location>
</feature>
<evidence type="ECO:0000256" key="3">
    <source>
        <dbReference type="PIRSR" id="PIRSR015753-3"/>
    </source>
</evidence>
<dbReference type="InterPro" id="IPR016639">
    <property type="entry name" value="GST_Omega/GSH"/>
</dbReference>
<dbReference type="PANTHER" id="PTHR32419">
    <property type="entry name" value="GLUTATHIONYL-HYDROQUINONE REDUCTASE"/>
    <property type="match status" value="1"/>
</dbReference>
<feature type="active site" description="Nucleophile" evidence="1">
    <location>
        <position position="55"/>
    </location>
</feature>
<feature type="binding site" evidence="2">
    <location>
        <begin position="136"/>
        <end position="137"/>
    </location>
    <ligand>
        <name>glutathione</name>
        <dbReference type="ChEBI" id="CHEBI:57925"/>
    </ligand>
</feature>
<dbReference type="SUPFAM" id="SSF47616">
    <property type="entry name" value="GST C-terminal domain-like"/>
    <property type="match status" value="1"/>
</dbReference>
<dbReference type="SUPFAM" id="SSF52833">
    <property type="entry name" value="Thioredoxin-like"/>
    <property type="match status" value="1"/>
</dbReference>
<dbReference type="AlphaFoldDB" id="A0A9P6UPC5"/>
<evidence type="ECO:0000259" key="4">
    <source>
        <dbReference type="PROSITE" id="PS50405"/>
    </source>
</evidence>
<feature type="binding site" evidence="2">
    <location>
        <begin position="118"/>
        <end position="121"/>
    </location>
    <ligand>
        <name>glutathione</name>
        <dbReference type="ChEBI" id="CHEBI:57925"/>
    </ligand>
</feature>
<dbReference type="InterPro" id="IPR036249">
    <property type="entry name" value="Thioredoxin-like_sf"/>
</dbReference>
<feature type="domain" description="GST C-terminal" evidence="4">
    <location>
        <begin position="162"/>
        <end position="287"/>
    </location>
</feature>